<geneLocation type="plasmid" evidence="1 2">
    <name>pCY360</name>
</geneLocation>
<dbReference type="Proteomes" id="UP000001299">
    <property type="component" value="Plasmid pCY360"/>
</dbReference>
<gene>
    <name evidence="1" type="ordered locus">bpr_II128</name>
</gene>
<proteinExistence type="predicted"/>
<name>E0S3T5_BUTPB</name>
<dbReference type="EMBL" id="CP001812">
    <property type="protein sequence ID" value="ADL36067.1"/>
    <property type="molecule type" value="Genomic_DNA"/>
</dbReference>
<sequence>MTTLEELREAIGEENFGKVPCNNKIYIDVDCNIISIGLPKSYLNGMRATANESTRVPEYLTFEQLLRDEFIYTISDGEYDIYVPKGTRVPLCENLDDWEVCLSDKIENEINKLIENTCA</sequence>
<dbReference type="HOGENOM" id="CLU_2057023_0_0_9"/>
<dbReference type="RefSeq" id="WP_013282716.1">
    <property type="nucleotide sequence ID" value="NC_014389.1"/>
</dbReference>
<keyword evidence="1" id="KW-0614">Plasmid</keyword>
<dbReference type="KEGG" id="bpb:bpr_II128"/>
<organism evidence="1 2">
    <name type="scientific">Butyrivibrio proteoclasticus (strain ATCC 51982 / DSM 14932 / B316)</name>
    <name type="common">Clostridium proteoclasticum</name>
    <dbReference type="NCBI Taxonomy" id="515622"/>
    <lineage>
        <taxon>Bacteria</taxon>
        <taxon>Bacillati</taxon>
        <taxon>Bacillota</taxon>
        <taxon>Clostridia</taxon>
        <taxon>Lachnospirales</taxon>
        <taxon>Lachnospiraceae</taxon>
        <taxon>Butyrivibrio</taxon>
    </lineage>
</organism>
<accession>E0S3T5</accession>
<dbReference type="AlphaFoldDB" id="E0S3T5"/>
<keyword evidence="2" id="KW-1185">Reference proteome</keyword>
<evidence type="ECO:0000313" key="2">
    <source>
        <dbReference type="Proteomes" id="UP000001299"/>
    </source>
</evidence>
<reference evidence="1 2" key="1">
    <citation type="journal article" date="2010" name="PLoS ONE">
        <title>The glycobiome of the rumen bacterium Butyrivibrio proteoclasticus B316(T) highlights adaptation to a polysaccharide-rich environment.</title>
        <authorList>
            <person name="Kelly W.J."/>
            <person name="Leahy S.C."/>
            <person name="Altermann E."/>
            <person name="Yeoman C.J."/>
            <person name="Dunne J.C."/>
            <person name="Kong Z."/>
            <person name="Pacheco D.M."/>
            <person name="Li D."/>
            <person name="Noel S.J."/>
            <person name="Moon C.D."/>
            <person name="Cookson A.L."/>
            <person name="Attwood G.T."/>
        </authorList>
    </citation>
    <scope>NUCLEOTIDE SEQUENCE [LARGE SCALE GENOMIC DNA]</scope>
    <source>
        <strain evidence="2">ATCC 51982 / DSM 14932 / B316</strain>
        <plasmid evidence="2">Plasmid pCY360</plasmid>
    </source>
</reference>
<evidence type="ECO:0000313" key="1">
    <source>
        <dbReference type="EMBL" id="ADL36067.1"/>
    </source>
</evidence>
<protein>
    <submittedName>
        <fullName evidence="1">Uncharacterized protein</fullName>
    </submittedName>
</protein>